<dbReference type="SUPFAM" id="SSF46785">
    <property type="entry name" value="Winged helix' DNA-binding domain"/>
    <property type="match status" value="1"/>
</dbReference>
<dbReference type="Pfam" id="PF01638">
    <property type="entry name" value="HxlR"/>
    <property type="match status" value="1"/>
</dbReference>
<dbReference type="Gene3D" id="1.10.10.10">
    <property type="entry name" value="Winged helix-like DNA-binding domain superfamily/Winged helix DNA-binding domain"/>
    <property type="match status" value="1"/>
</dbReference>
<dbReference type="RefSeq" id="WP_379528465.1">
    <property type="nucleotide sequence ID" value="NZ_JBHSBI010000006.1"/>
</dbReference>
<evidence type="ECO:0000256" key="2">
    <source>
        <dbReference type="ARBA" id="ARBA00023125"/>
    </source>
</evidence>
<dbReference type="InterPro" id="IPR036388">
    <property type="entry name" value="WH-like_DNA-bd_sf"/>
</dbReference>
<dbReference type="InterPro" id="IPR011991">
    <property type="entry name" value="ArsR-like_HTH"/>
</dbReference>
<dbReference type="InterPro" id="IPR002577">
    <property type="entry name" value="HTH_HxlR"/>
</dbReference>
<accession>A0ABV8G882</accession>
<dbReference type="CDD" id="cd00090">
    <property type="entry name" value="HTH_ARSR"/>
    <property type="match status" value="1"/>
</dbReference>
<dbReference type="PANTHER" id="PTHR33204:SF37">
    <property type="entry name" value="HTH-TYPE TRANSCRIPTIONAL REGULATOR YODB"/>
    <property type="match status" value="1"/>
</dbReference>
<evidence type="ECO:0000313" key="6">
    <source>
        <dbReference type="Proteomes" id="UP001595851"/>
    </source>
</evidence>
<keyword evidence="2" id="KW-0238">DNA-binding</keyword>
<reference evidence="6" key="1">
    <citation type="journal article" date="2019" name="Int. J. Syst. Evol. Microbiol.">
        <title>The Global Catalogue of Microorganisms (GCM) 10K type strain sequencing project: providing services to taxonomists for standard genome sequencing and annotation.</title>
        <authorList>
            <consortium name="The Broad Institute Genomics Platform"/>
            <consortium name="The Broad Institute Genome Sequencing Center for Infectious Disease"/>
            <person name="Wu L."/>
            <person name="Ma J."/>
        </authorList>
    </citation>
    <scope>NUCLEOTIDE SEQUENCE [LARGE SCALE GENOMIC DNA]</scope>
    <source>
        <strain evidence="6">TBRC 1276</strain>
    </source>
</reference>
<dbReference type="InterPro" id="IPR036390">
    <property type="entry name" value="WH_DNA-bd_sf"/>
</dbReference>
<gene>
    <name evidence="5" type="ORF">ACFOY2_14300</name>
</gene>
<evidence type="ECO:0000256" key="1">
    <source>
        <dbReference type="ARBA" id="ARBA00023015"/>
    </source>
</evidence>
<sequence>MPPGSTGPATTVSDLLAGDCPGRTLLSHIASRWGVLVLTALHQGPLRFHQLRDGIGGISEKMLSQTLRVLCRDGLIRREVEPTTPPRVSYGLTPLGEELMSELQGFIAWIALRTEEITAAWDRHDSTA</sequence>
<dbReference type="Proteomes" id="UP001595851">
    <property type="component" value="Unassembled WGS sequence"/>
</dbReference>
<proteinExistence type="predicted"/>
<dbReference type="EMBL" id="JBHSBI010000006">
    <property type="protein sequence ID" value="MFC4008399.1"/>
    <property type="molecule type" value="Genomic_DNA"/>
</dbReference>
<evidence type="ECO:0000259" key="4">
    <source>
        <dbReference type="PROSITE" id="PS51118"/>
    </source>
</evidence>
<evidence type="ECO:0000313" key="5">
    <source>
        <dbReference type="EMBL" id="MFC4008399.1"/>
    </source>
</evidence>
<keyword evidence="1" id="KW-0805">Transcription regulation</keyword>
<comment type="caution">
    <text evidence="5">The sequence shown here is derived from an EMBL/GenBank/DDBJ whole genome shotgun (WGS) entry which is preliminary data.</text>
</comment>
<keyword evidence="3" id="KW-0804">Transcription</keyword>
<name>A0ABV8G882_9ACTN</name>
<dbReference type="PANTHER" id="PTHR33204">
    <property type="entry name" value="TRANSCRIPTIONAL REGULATOR, MARR FAMILY"/>
    <property type="match status" value="1"/>
</dbReference>
<organism evidence="5 6">
    <name type="scientific">Nonomuraea purpurea</name>
    <dbReference type="NCBI Taxonomy" id="1849276"/>
    <lineage>
        <taxon>Bacteria</taxon>
        <taxon>Bacillati</taxon>
        <taxon>Actinomycetota</taxon>
        <taxon>Actinomycetes</taxon>
        <taxon>Streptosporangiales</taxon>
        <taxon>Streptosporangiaceae</taxon>
        <taxon>Nonomuraea</taxon>
    </lineage>
</organism>
<dbReference type="PROSITE" id="PS51118">
    <property type="entry name" value="HTH_HXLR"/>
    <property type="match status" value="1"/>
</dbReference>
<evidence type="ECO:0000256" key="3">
    <source>
        <dbReference type="ARBA" id="ARBA00023163"/>
    </source>
</evidence>
<feature type="domain" description="HTH hxlR-type" evidence="4">
    <location>
        <begin position="20"/>
        <end position="118"/>
    </location>
</feature>
<keyword evidence="6" id="KW-1185">Reference proteome</keyword>
<protein>
    <submittedName>
        <fullName evidence="5">Winged helix-turn-helix transcriptional regulator</fullName>
    </submittedName>
</protein>